<feature type="transmembrane region" description="Helical" evidence="5">
    <location>
        <begin position="376"/>
        <end position="399"/>
    </location>
</feature>
<evidence type="ECO:0000256" key="1">
    <source>
        <dbReference type="ARBA" id="ARBA00004141"/>
    </source>
</evidence>
<keyword evidence="4 5" id="KW-0472">Membrane</keyword>
<dbReference type="PANTHER" id="PTHR23502:SF29">
    <property type="entry name" value="TRANSPORTER, PUTATIVE (AFU_ORTHOLOGUE AFUA_6G06680)-RELATED"/>
    <property type="match status" value="1"/>
</dbReference>
<feature type="transmembrane region" description="Helical" evidence="5">
    <location>
        <begin position="202"/>
        <end position="220"/>
    </location>
</feature>
<feature type="transmembrane region" description="Helical" evidence="5">
    <location>
        <begin position="512"/>
        <end position="534"/>
    </location>
</feature>
<feature type="transmembrane region" description="Helical" evidence="5">
    <location>
        <begin position="137"/>
        <end position="159"/>
    </location>
</feature>
<feature type="transmembrane region" description="Helical" evidence="5">
    <location>
        <begin position="444"/>
        <end position="470"/>
    </location>
</feature>
<organism evidence="7 8">
    <name type="scientific">Lojkania enalia</name>
    <dbReference type="NCBI Taxonomy" id="147567"/>
    <lineage>
        <taxon>Eukaryota</taxon>
        <taxon>Fungi</taxon>
        <taxon>Dikarya</taxon>
        <taxon>Ascomycota</taxon>
        <taxon>Pezizomycotina</taxon>
        <taxon>Dothideomycetes</taxon>
        <taxon>Pleosporomycetidae</taxon>
        <taxon>Pleosporales</taxon>
        <taxon>Pleosporales incertae sedis</taxon>
        <taxon>Lojkania</taxon>
    </lineage>
</organism>
<dbReference type="OrthoDB" id="2585655at2759"/>
<dbReference type="PROSITE" id="PS50850">
    <property type="entry name" value="MFS"/>
    <property type="match status" value="1"/>
</dbReference>
<feature type="transmembrane region" description="Helical" evidence="5">
    <location>
        <begin position="226"/>
        <end position="246"/>
    </location>
</feature>
<dbReference type="InterPro" id="IPR011701">
    <property type="entry name" value="MFS"/>
</dbReference>
<reference evidence="8" key="1">
    <citation type="journal article" date="2020" name="Stud. Mycol.">
        <title>101 Dothideomycetes genomes: A test case for predicting lifestyles and emergence of pathogens.</title>
        <authorList>
            <person name="Haridas S."/>
            <person name="Albert R."/>
            <person name="Binder M."/>
            <person name="Bloem J."/>
            <person name="LaButti K."/>
            <person name="Salamov A."/>
            <person name="Andreopoulos B."/>
            <person name="Baker S."/>
            <person name="Barry K."/>
            <person name="Bills G."/>
            <person name="Bluhm B."/>
            <person name="Cannon C."/>
            <person name="Castanera R."/>
            <person name="Culley D."/>
            <person name="Daum C."/>
            <person name="Ezra D."/>
            <person name="Gonzalez J."/>
            <person name="Henrissat B."/>
            <person name="Kuo A."/>
            <person name="Liang C."/>
            <person name="Lipzen A."/>
            <person name="Lutzoni F."/>
            <person name="Magnuson J."/>
            <person name="Mondo S."/>
            <person name="Nolan M."/>
            <person name="Ohm R."/>
            <person name="Pangilinan J."/>
            <person name="Park H.-J."/>
            <person name="Ramirez L."/>
            <person name="Alfaro M."/>
            <person name="Sun H."/>
            <person name="Tritt A."/>
            <person name="Yoshinaga Y."/>
            <person name="Zwiers L.-H."/>
            <person name="Turgeon B."/>
            <person name="Goodwin S."/>
            <person name="Spatafora J."/>
            <person name="Crous P."/>
            <person name="Grigoriev I."/>
        </authorList>
    </citation>
    <scope>NUCLEOTIDE SEQUENCE [LARGE SCALE GENOMIC DNA]</scope>
    <source>
        <strain evidence="8">CBS 304.66</strain>
    </source>
</reference>
<dbReference type="Proteomes" id="UP000800093">
    <property type="component" value="Unassembled WGS sequence"/>
</dbReference>
<evidence type="ECO:0000256" key="2">
    <source>
        <dbReference type="ARBA" id="ARBA00022692"/>
    </source>
</evidence>
<dbReference type="InterPro" id="IPR020846">
    <property type="entry name" value="MFS_dom"/>
</dbReference>
<feature type="transmembrane region" description="Helical" evidence="5">
    <location>
        <begin position="171"/>
        <end position="190"/>
    </location>
</feature>
<feature type="transmembrane region" description="Helical" evidence="5">
    <location>
        <begin position="482"/>
        <end position="500"/>
    </location>
</feature>
<keyword evidence="2 5" id="KW-0812">Transmembrane</keyword>
<feature type="transmembrane region" description="Helical" evidence="5">
    <location>
        <begin position="420"/>
        <end position="438"/>
    </location>
</feature>
<dbReference type="InterPro" id="IPR036259">
    <property type="entry name" value="MFS_trans_sf"/>
</dbReference>
<accession>A0A9P4K1L5</accession>
<dbReference type="GO" id="GO:0005886">
    <property type="term" value="C:plasma membrane"/>
    <property type="evidence" value="ECO:0007669"/>
    <property type="project" value="TreeGrafter"/>
</dbReference>
<dbReference type="EMBL" id="ML986723">
    <property type="protein sequence ID" value="KAF2259038.1"/>
    <property type="molecule type" value="Genomic_DNA"/>
</dbReference>
<keyword evidence="8" id="KW-1185">Reference proteome</keyword>
<feature type="domain" description="Major facilitator superfamily (MFS) profile" evidence="6">
    <location>
        <begin position="71"/>
        <end position="559"/>
    </location>
</feature>
<dbReference type="Pfam" id="PF07690">
    <property type="entry name" value="MFS_1"/>
    <property type="match status" value="1"/>
</dbReference>
<proteinExistence type="predicted"/>
<evidence type="ECO:0000313" key="7">
    <source>
        <dbReference type="EMBL" id="KAF2259038.1"/>
    </source>
</evidence>
<gene>
    <name evidence="7" type="ORF">CC78DRAFT_503687</name>
</gene>
<evidence type="ECO:0000259" key="6">
    <source>
        <dbReference type="PROSITE" id="PS50850"/>
    </source>
</evidence>
<comment type="caution">
    <text evidence="7">The sequence shown here is derived from an EMBL/GenBank/DDBJ whole genome shotgun (WGS) entry which is preliminary data.</text>
</comment>
<keyword evidence="3 5" id="KW-1133">Transmembrane helix</keyword>
<dbReference type="GO" id="GO:0022857">
    <property type="term" value="F:transmembrane transporter activity"/>
    <property type="evidence" value="ECO:0007669"/>
    <property type="project" value="InterPro"/>
</dbReference>
<sequence>MGFLGILEDHQMQHVPATVILSAGESQSTQAEATAGLKHGKGKDADIILIPQPSEDPNDPLNWSDAKKWTIISIIAFGAILYAAVLSPLLSPALVVIATDLDKEIADITVISGYMLLVTACSGPIVCALSRKYGKRLILIVSSGFGLLGTIICSSTNSYEGLLGGRIIQGGSVSAFESLIISMIGDLFFVHQRGVFMTIMQFILGAASNFSAIIVGPIATNLGWKYLFHLLIAFTAFETVLLFLFVPETSYNRDHRYDIDELADDRLSDLAAAEKRHAQPVDEKSSGDVVRVETTTTAPPGFRPKKTFLQELSVFNGTFSDDNLLQLLIAPFAVCLNLAVLWVVIVTGGLTAFFVAQSYDMSQIFMYPPYNMTAAGVGYLSLGPFLGGLIGSILLGATLDPLIKWCAKKNDGVYEPEYRLLGMIPSLTTGIGLFAFGYMCENHFSYYATATMHGLDLFGIVCAAISASAYAIDAYRDMSSEVFIVNMVFKNFLFYGFSYFVNDWTFEAGPALVFYVFGGVSFAMILTAPIFFFWGKRYRSYWHRHNILEKWGIRTHAEV</sequence>
<evidence type="ECO:0000256" key="5">
    <source>
        <dbReference type="SAM" id="Phobius"/>
    </source>
</evidence>
<feature type="transmembrane region" description="Helical" evidence="5">
    <location>
        <begin position="110"/>
        <end position="130"/>
    </location>
</feature>
<feature type="transmembrane region" description="Helical" evidence="5">
    <location>
        <begin position="69"/>
        <end position="90"/>
    </location>
</feature>
<evidence type="ECO:0000256" key="3">
    <source>
        <dbReference type="ARBA" id="ARBA00022989"/>
    </source>
</evidence>
<comment type="subcellular location">
    <subcellularLocation>
        <location evidence="1">Membrane</location>
        <topology evidence="1">Multi-pass membrane protein</topology>
    </subcellularLocation>
</comment>
<dbReference type="AlphaFoldDB" id="A0A9P4K1L5"/>
<protein>
    <submittedName>
        <fullName evidence="7">MFS transporter-like protein</fullName>
    </submittedName>
</protein>
<evidence type="ECO:0000313" key="8">
    <source>
        <dbReference type="Proteomes" id="UP000800093"/>
    </source>
</evidence>
<feature type="transmembrane region" description="Helical" evidence="5">
    <location>
        <begin position="327"/>
        <end position="356"/>
    </location>
</feature>
<dbReference type="SUPFAM" id="SSF103473">
    <property type="entry name" value="MFS general substrate transporter"/>
    <property type="match status" value="1"/>
</dbReference>
<name>A0A9P4K1L5_9PLEO</name>
<dbReference type="PANTHER" id="PTHR23502">
    <property type="entry name" value="MAJOR FACILITATOR SUPERFAMILY"/>
    <property type="match status" value="1"/>
</dbReference>
<dbReference type="Gene3D" id="1.20.1250.20">
    <property type="entry name" value="MFS general substrate transporter like domains"/>
    <property type="match status" value="1"/>
</dbReference>
<evidence type="ECO:0000256" key="4">
    <source>
        <dbReference type="ARBA" id="ARBA00023136"/>
    </source>
</evidence>